<gene>
    <name evidence="2" type="ORF">PoB_003444700</name>
</gene>
<evidence type="ECO:0000256" key="1">
    <source>
        <dbReference type="SAM" id="MobiDB-lite"/>
    </source>
</evidence>
<name>A0AAV4AL28_9GAST</name>
<organism evidence="2 3">
    <name type="scientific">Plakobranchus ocellatus</name>
    <dbReference type="NCBI Taxonomy" id="259542"/>
    <lineage>
        <taxon>Eukaryota</taxon>
        <taxon>Metazoa</taxon>
        <taxon>Spiralia</taxon>
        <taxon>Lophotrochozoa</taxon>
        <taxon>Mollusca</taxon>
        <taxon>Gastropoda</taxon>
        <taxon>Heterobranchia</taxon>
        <taxon>Euthyneura</taxon>
        <taxon>Panpulmonata</taxon>
        <taxon>Sacoglossa</taxon>
        <taxon>Placobranchoidea</taxon>
        <taxon>Plakobranchidae</taxon>
        <taxon>Plakobranchus</taxon>
    </lineage>
</organism>
<keyword evidence="3" id="KW-1185">Reference proteome</keyword>
<proteinExistence type="predicted"/>
<reference evidence="2 3" key="1">
    <citation type="journal article" date="2021" name="Elife">
        <title>Chloroplast acquisition without the gene transfer in kleptoplastic sea slugs, Plakobranchus ocellatus.</title>
        <authorList>
            <person name="Maeda T."/>
            <person name="Takahashi S."/>
            <person name="Yoshida T."/>
            <person name="Shimamura S."/>
            <person name="Takaki Y."/>
            <person name="Nagai Y."/>
            <person name="Toyoda A."/>
            <person name="Suzuki Y."/>
            <person name="Arimoto A."/>
            <person name="Ishii H."/>
            <person name="Satoh N."/>
            <person name="Nishiyama T."/>
            <person name="Hasebe M."/>
            <person name="Maruyama T."/>
            <person name="Minagawa J."/>
            <person name="Obokata J."/>
            <person name="Shigenobu S."/>
        </authorList>
    </citation>
    <scope>NUCLEOTIDE SEQUENCE [LARGE SCALE GENOMIC DNA]</scope>
</reference>
<protein>
    <submittedName>
        <fullName evidence="2">Uncharacterized protein</fullName>
    </submittedName>
</protein>
<feature type="compositionally biased region" description="Polar residues" evidence="1">
    <location>
        <begin position="48"/>
        <end position="57"/>
    </location>
</feature>
<evidence type="ECO:0000313" key="3">
    <source>
        <dbReference type="Proteomes" id="UP000735302"/>
    </source>
</evidence>
<evidence type="ECO:0000313" key="2">
    <source>
        <dbReference type="EMBL" id="GFO07942.1"/>
    </source>
</evidence>
<sequence length="76" mass="8600">MMPYRRMKRIRKSLKELTDRLMNDGRAYQYHDTAAMSVTGDTVPSPRRISTGSTPVNTRGLGSFTTVTREDSTVMT</sequence>
<accession>A0AAV4AL28</accession>
<comment type="caution">
    <text evidence="2">The sequence shown here is derived from an EMBL/GenBank/DDBJ whole genome shotgun (WGS) entry which is preliminary data.</text>
</comment>
<feature type="region of interest" description="Disordered" evidence="1">
    <location>
        <begin position="38"/>
        <end position="76"/>
    </location>
</feature>
<dbReference type="EMBL" id="BLXT01003924">
    <property type="protein sequence ID" value="GFO07942.1"/>
    <property type="molecule type" value="Genomic_DNA"/>
</dbReference>
<dbReference type="AlphaFoldDB" id="A0AAV4AL28"/>
<dbReference type="Proteomes" id="UP000735302">
    <property type="component" value="Unassembled WGS sequence"/>
</dbReference>